<reference evidence="2 3" key="1">
    <citation type="journal article" date="2021" name="Commun. Biol.">
        <title>The genome of Shorea leprosula (Dipterocarpaceae) highlights the ecological relevance of drought in aseasonal tropical rainforests.</title>
        <authorList>
            <person name="Ng K.K.S."/>
            <person name="Kobayashi M.J."/>
            <person name="Fawcett J.A."/>
            <person name="Hatakeyama M."/>
            <person name="Paape T."/>
            <person name="Ng C.H."/>
            <person name="Ang C.C."/>
            <person name="Tnah L.H."/>
            <person name="Lee C.T."/>
            <person name="Nishiyama T."/>
            <person name="Sese J."/>
            <person name="O'Brien M.J."/>
            <person name="Copetti D."/>
            <person name="Mohd Noor M.I."/>
            <person name="Ong R.C."/>
            <person name="Putra M."/>
            <person name="Sireger I.Z."/>
            <person name="Indrioko S."/>
            <person name="Kosugi Y."/>
            <person name="Izuno A."/>
            <person name="Isagi Y."/>
            <person name="Lee S.L."/>
            <person name="Shimizu K.K."/>
        </authorList>
    </citation>
    <scope>NUCLEOTIDE SEQUENCE [LARGE SCALE GENOMIC DNA]</scope>
    <source>
        <strain evidence="2">214</strain>
    </source>
</reference>
<gene>
    <name evidence="2" type="ORF">SLEP1_g56368</name>
</gene>
<dbReference type="PANTHER" id="PTHR31549">
    <property type="entry name" value="PROTEIN, PUTATIVE (DUF247)-RELATED-RELATED"/>
    <property type="match status" value="1"/>
</dbReference>
<dbReference type="InterPro" id="IPR004158">
    <property type="entry name" value="DUF247_pln"/>
</dbReference>
<feature type="compositionally biased region" description="Basic and acidic residues" evidence="1">
    <location>
        <begin position="10"/>
        <end position="21"/>
    </location>
</feature>
<dbReference type="Pfam" id="PF03140">
    <property type="entry name" value="DUF247"/>
    <property type="match status" value="1"/>
</dbReference>
<feature type="region of interest" description="Disordered" evidence="1">
    <location>
        <begin position="1"/>
        <end position="36"/>
    </location>
</feature>
<dbReference type="AlphaFoldDB" id="A0AAV5MM11"/>
<feature type="compositionally biased region" description="Low complexity" evidence="1">
    <location>
        <begin position="267"/>
        <end position="279"/>
    </location>
</feature>
<protein>
    <submittedName>
        <fullName evidence="2">Uncharacterized protein</fullName>
    </submittedName>
</protein>
<keyword evidence="3" id="KW-1185">Reference proteome</keyword>
<dbReference type="EMBL" id="BPVZ01000308">
    <property type="protein sequence ID" value="GKV49627.1"/>
    <property type="molecule type" value="Genomic_DNA"/>
</dbReference>
<accession>A0AAV5MM11</accession>
<organism evidence="2 3">
    <name type="scientific">Rubroshorea leprosula</name>
    <dbReference type="NCBI Taxonomy" id="152421"/>
    <lineage>
        <taxon>Eukaryota</taxon>
        <taxon>Viridiplantae</taxon>
        <taxon>Streptophyta</taxon>
        <taxon>Embryophyta</taxon>
        <taxon>Tracheophyta</taxon>
        <taxon>Spermatophyta</taxon>
        <taxon>Magnoliopsida</taxon>
        <taxon>eudicotyledons</taxon>
        <taxon>Gunneridae</taxon>
        <taxon>Pentapetalae</taxon>
        <taxon>rosids</taxon>
        <taxon>malvids</taxon>
        <taxon>Malvales</taxon>
        <taxon>Dipterocarpaceae</taxon>
        <taxon>Rubroshorea</taxon>
    </lineage>
</organism>
<dbReference type="PANTHER" id="PTHR31549:SF191">
    <property type="entry name" value="DUF247 DOMAIN PROTEIN"/>
    <property type="match status" value="1"/>
</dbReference>
<evidence type="ECO:0000313" key="3">
    <source>
        <dbReference type="Proteomes" id="UP001054252"/>
    </source>
</evidence>
<dbReference type="Proteomes" id="UP001054252">
    <property type="component" value="Unassembled WGS sequence"/>
</dbReference>
<name>A0AAV5MM11_9ROSI</name>
<sequence>MANEQTCHLHNMEQSERRMTSSEEADTGPLPSNKPLRNIQIKLEKEIENLKLLTDTDTVPLTLNKPLIQKVPQHWRSCYSEDECKRYFKPISVAIGPLHHQREIDRDPRMERGEQCKLKLAAMFIKDSTRKTEEFYDDVKKEMNSLKSWYNLEVVENWSEKELAWMFIVDGCALLHFIVRDVNYDWERFSVNNGLVSIEKMDFFLLENQLPYRLLEILIESFAKNLPDDQLARNNPEELLKKCIADFINRSFWRLTAQQEHHRSFLRQTARQEQTARQQKTVQQEHRIRIDNSQPHPPDPQPHPHHFQDLLQGGEKREGSNEDGFCETLIGDKSNHPHHLLDLLRRRLIGEKGEKRERSNEDGFWETLIGDKSKHSPLIIRNVRELKGKGIHFKAKEKGSAITNNDFKDRCCMATLTLAPIFLHGTTVPLLLNLIAYELSPGFKENWEITSHLLLLESLIDNAEDLKELKDAGVLHNGLGSDEAVAQLLSKIGGILVPNFKVDPDLRHDIRAYCDRNKSRFMEFIHTYFRSTWSLVVFLSALASLIMEGMQTYYSSHQNKPH</sequence>
<proteinExistence type="predicted"/>
<evidence type="ECO:0000313" key="2">
    <source>
        <dbReference type="EMBL" id="GKV49627.1"/>
    </source>
</evidence>
<feature type="region of interest" description="Disordered" evidence="1">
    <location>
        <begin position="264"/>
        <end position="330"/>
    </location>
</feature>
<comment type="caution">
    <text evidence="2">The sequence shown here is derived from an EMBL/GenBank/DDBJ whole genome shotgun (WGS) entry which is preliminary data.</text>
</comment>
<evidence type="ECO:0000256" key="1">
    <source>
        <dbReference type="SAM" id="MobiDB-lite"/>
    </source>
</evidence>